<dbReference type="SUPFAM" id="SSF51905">
    <property type="entry name" value="FAD/NAD(P)-binding domain"/>
    <property type="match status" value="1"/>
</dbReference>
<accession>A0A9P4I344</accession>
<dbReference type="Gene3D" id="3.30.560.10">
    <property type="entry name" value="Glucose Oxidase, domain 3"/>
    <property type="match status" value="1"/>
</dbReference>
<dbReference type="Pfam" id="PF07992">
    <property type="entry name" value="Pyr_redox_2"/>
    <property type="match status" value="1"/>
</dbReference>
<feature type="binding site" evidence="2">
    <location>
        <position position="318"/>
    </location>
    <ligand>
        <name>FAD</name>
        <dbReference type="ChEBI" id="CHEBI:57692"/>
    </ligand>
</feature>
<comment type="caution">
    <text evidence="5">The sequence shown here is derived from an EMBL/GenBank/DDBJ whole genome shotgun (WGS) entry which is preliminary data.</text>
</comment>
<dbReference type="EMBL" id="ML978711">
    <property type="protein sequence ID" value="KAF2091594.1"/>
    <property type="molecule type" value="Genomic_DNA"/>
</dbReference>
<proteinExistence type="inferred from homology"/>
<keyword evidence="2" id="KW-0285">Flavoprotein</keyword>
<gene>
    <name evidence="5" type="ORF">K490DRAFT_70404</name>
</gene>
<dbReference type="OrthoDB" id="269227at2759"/>
<dbReference type="InterPro" id="IPR012132">
    <property type="entry name" value="GMC_OxRdtase"/>
</dbReference>
<comment type="cofactor">
    <cofactor evidence="2">
        <name>FAD</name>
        <dbReference type="ChEBI" id="CHEBI:57692"/>
    </cofactor>
</comment>
<dbReference type="Proteomes" id="UP000799776">
    <property type="component" value="Unassembled WGS sequence"/>
</dbReference>
<evidence type="ECO:0000259" key="4">
    <source>
        <dbReference type="PROSITE" id="PS00624"/>
    </source>
</evidence>
<keyword evidence="6" id="KW-1185">Reference proteome</keyword>
<keyword evidence="3" id="KW-0732">Signal</keyword>
<reference evidence="5" key="1">
    <citation type="journal article" date="2020" name="Stud. Mycol.">
        <title>101 Dothideomycetes genomes: a test case for predicting lifestyles and emergence of pathogens.</title>
        <authorList>
            <person name="Haridas S."/>
            <person name="Albert R."/>
            <person name="Binder M."/>
            <person name="Bloem J."/>
            <person name="Labutti K."/>
            <person name="Salamov A."/>
            <person name="Andreopoulos B."/>
            <person name="Baker S."/>
            <person name="Barry K."/>
            <person name="Bills G."/>
            <person name="Bluhm B."/>
            <person name="Cannon C."/>
            <person name="Castanera R."/>
            <person name="Culley D."/>
            <person name="Daum C."/>
            <person name="Ezra D."/>
            <person name="Gonzalez J."/>
            <person name="Henrissat B."/>
            <person name="Kuo A."/>
            <person name="Liang C."/>
            <person name="Lipzen A."/>
            <person name="Lutzoni F."/>
            <person name="Magnuson J."/>
            <person name="Mondo S."/>
            <person name="Nolan M."/>
            <person name="Ohm R."/>
            <person name="Pangilinan J."/>
            <person name="Park H.-J."/>
            <person name="Ramirez L."/>
            <person name="Alfaro M."/>
            <person name="Sun H."/>
            <person name="Tritt A."/>
            <person name="Yoshinaga Y."/>
            <person name="Zwiers L.-H."/>
            <person name="Turgeon B."/>
            <person name="Goodwin S."/>
            <person name="Spatafora J."/>
            <person name="Crous P."/>
            <person name="Grigoriev I."/>
        </authorList>
    </citation>
    <scope>NUCLEOTIDE SEQUENCE</scope>
    <source>
        <strain evidence="5">CBS 121410</strain>
    </source>
</reference>
<evidence type="ECO:0000313" key="5">
    <source>
        <dbReference type="EMBL" id="KAF2091594.1"/>
    </source>
</evidence>
<dbReference type="InterPro" id="IPR007867">
    <property type="entry name" value="GMC_OxRtase_C"/>
</dbReference>
<dbReference type="PANTHER" id="PTHR11552">
    <property type="entry name" value="GLUCOSE-METHANOL-CHOLINE GMC OXIDOREDUCTASE"/>
    <property type="match status" value="1"/>
</dbReference>
<protein>
    <submittedName>
        <fullName evidence="5">GMC oxidoreductase</fullName>
    </submittedName>
</protein>
<evidence type="ECO:0000256" key="2">
    <source>
        <dbReference type="PIRSR" id="PIRSR000137-2"/>
    </source>
</evidence>
<dbReference type="AlphaFoldDB" id="A0A9P4I344"/>
<sequence length="667" mass="72570">MIVLKALTFLSLFTSTAFSHQLSHEHIHNRASSSSSVEYDYIVVGSGPGGAPVAARLAQAGHKVLMLEAGGDEGNTTQAKTPALHSIAAEYEPMRWDYFVHHYTDETQARRDTKMTYLTPEGEQYTGANPPEGSKVLGVLYPRAGTLGGCAEHNAEISVYPHESDWKYIQNITGDDTWAPDHMRTYFEKLEKNRYIPSSIVGHGYDGWLTTSLTKLTLVVQDLKVISLVVAAATGMGQTVLSALLSTVTGLGEILIRDMNSPDAGRDSAEGLYQVPIAVKLPEFERSSPRDLLLDTANAVNSDGSRKYHLDIQLNTLVTNVTFDTSGDTPKATGVNYLQGTALYGADPRRYSGNVTDNGTPGSVTAKKEVILSAGAFNTPQLLKLSGVGPKEELEKFNISVVKDLPGVGTNMQDRYEIPIIGQAPDDLALIKKCTFLKGDDDPCLDEYEQGTVDKGVYATNGVAIAVLKQSSTTEYENSDLFIAGWPAYFNGYYPGFFDNATATKTHWTWLTLKAHSRNNAGTVTLNSANPHDVPNITFNSFANGGDEDLQALYEGMEYSRNVFKDLVPLDGEFTEVWPGDQVQTEEELKQFARDEAWGHHASCTCPIGADDDEMAVLDTNFKVRGVDGLRVVDASSFPKIPGTYLAVPIYIISEKAAEVINADASS</sequence>
<feature type="chain" id="PRO_5040508163" evidence="3">
    <location>
        <begin position="20"/>
        <end position="667"/>
    </location>
</feature>
<dbReference type="InterPro" id="IPR036188">
    <property type="entry name" value="FAD/NAD-bd_sf"/>
</dbReference>
<dbReference type="PIRSF" id="PIRSF000137">
    <property type="entry name" value="Alcohol_oxidase"/>
    <property type="match status" value="1"/>
</dbReference>
<evidence type="ECO:0000313" key="6">
    <source>
        <dbReference type="Proteomes" id="UP000799776"/>
    </source>
</evidence>
<keyword evidence="2" id="KW-0274">FAD</keyword>
<organism evidence="5 6">
    <name type="scientific">Saccharata proteae CBS 121410</name>
    <dbReference type="NCBI Taxonomy" id="1314787"/>
    <lineage>
        <taxon>Eukaryota</taxon>
        <taxon>Fungi</taxon>
        <taxon>Dikarya</taxon>
        <taxon>Ascomycota</taxon>
        <taxon>Pezizomycotina</taxon>
        <taxon>Dothideomycetes</taxon>
        <taxon>Dothideomycetes incertae sedis</taxon>
        <taxon>Botryosphaeriales</taxon>
        <taxon>Saccharataceae</taxon>
        <taxon>Saccharata</taxon>
    </lineage>
</organism>
<dbReference type="PROSITE" id="PS00624">
    <property type="entry name" value="GMC_OXRED_2"/>
    <property type="match status" value="1"/>
</dbReference>
<comment type="similarity">
    <text evidence="1">Belongs to the GMC oxidoreductase family.</text>
</comment>
<feature type="domain" description="Glucose-methanol-choline oxidoreductase N-terminal" evidence="4">
    <location>
        <begin position="375"/>
        <end position="389"/>
    </location>
</feature>
<dbReference type="InterPro" id="IPR023753">
    <property type="entry name" value="FAD/NAD-binding_dom"/>
</dbReference>
<name>A0A9P4I344_9PEZI</name>
<dbReference type="InterPro" id="IPR000172">
    <property type="entry name" value="GMC_OxRdtase_N"/>
</dbReference>
<dbReference type="PANTHER" id="PTHR11552:SF213">
    <property type="entry name" value="DEHYDROGENASE, PUTATIVE-RELATED"/>
    <property type="match status" value="1"/>
</dbReference>
<dbReference type="Gene3D" id="3.50.50.60">
    <property type="entry name" value="FAD/NAD(P)-binding domain"/>
    <property type="match status" value="1"/>
</dbReference>
<dbReference type="Pfam" id="PF05199">
    <property type="entry name" value="GMC_oxred_C"/>
    <property type="match status" value="1"/>
</dbReference>
<evidence type="ECO:0000256" key="3">
    <source>
        <dbReference type="SAM" id="SignalP"/>
    </source>
</evidence>
<dbReference type="SUPFAM" id="SSF54373">
    <property type="entry name" value="FAD-linked reductases, C-terminal domain"/>
    <property type="match status" value="1"/>
</dbReference>
<dbReference type="GO" id="GO:0016614">
    <property type="term" value="F:oxidoreductase activity, acting on CH-OH group of donors"/>
    <property type="evidence" value="ECO:0007669"/>
    <property type="project" value="InterPro"/>
</dbReference>
<dbReference type="Pfam" id="PF00732">
    <property type="entry name" value="GMC_oxred_N"/>
    <property type="match status" value="1"/>
</dbReference>
<evidence type="ECO:0000256" key="1">
    <source>
        <dbReference type="ARBA" id="ARBA00010790"/>
    </source>
</evidence>
<feature type="signal peptide" evidence="3">
    <location>
        <begin position="1"/>
        <end position="19"/>
    </location>
</feature>
<dbReference type="GO" id="GO:0050660">
    <property type="term" value="F:flavin adenine dinucleotide binding"/>
    <property type="evidence" value="ECO:0007669"/>
    <property type="project" value="InterPro"/>
</dbReference>